<comment type="caution">
    <text evidence="2">The sequence shown here is derived from an EMBL/GenBank/DDBJ whole genome shotgun (WGS) entry which is preliminary data.</text>
</comment>
<sequence length="320" mass="37194">MNANTMPTFNAVKSPDVRNSEEALEAGARNALFEFAWVRNLNQQLATLANMAMREPWSFEQATKTQKYDILLNYLQLTFYRLSKEGKILTRAKEFACFNTGLMTPRLEDIYAAFVPNENRGRQNWRLAAFCTEGRGYFGKEIVRRFPTLPQRARYFSNDQIPLFDPNKGISLCYEHILIERMNRLPIAMLEEEIRDPFCRDFLDDMECGLQSAPGNVLRFIENDQRIYLRLKARLDSAVEYARKMAQLDYQTVMIAYYPRTNGITLLMPLHLTDRPAPDVFLALEPTGGRYIGQTILTPEMAYQDARLVRRPTDRRTRLS</sequence>
<dbReference type="RefSeq" id="WP_093960708.1">
    <property type="nucleotide sequence ID" value="NZ_NEWD01000020.1"/>
</dbReference>
<keyword evidence="3" id="KW-1185">Reference proteome</keyword>
<dbReference type="EMBL" id="NEWD01000020">
    <property type="protein sequence ID" value="OXN00218.1"/>
    <property type="molecule type" value="Genomic_DNA"/>
</dbReference>
<organism evidence="2 3">
    <name type="scientific">Bifidobacterium vansinderenii</name>
    <dbReference type="NCBI Taxonomy" id="1984871"/>
    <lineage>
        <taxon>Bacteria</taxon>
        <taxon>Bacillati</taxon>
        <taxon>Actinomycetota</taxon>
        <taxon>Actinomycetes</taxon>
        <taxon>Bifidobacteriales</taxon>
        <taxon>Bifidobacteriaceae</taxon>
        <taxon>Bifidobacterium</taxon>
    </lineage>
</organism>
<feature type="domain" description="DUF3825" evidence="1">
    <location>
        <begin position="48"/>
        <end position="314"/>
    </location>
</feature>
<dbReference type="InterPro" id="IPR024437">
    <property type="entry name" value="DUF3825"/>
</dbReference>
<dbReference type="AlphaFoldDB" id="A0A229VX60"/>
<evidence type="ECO:0000313" key="2">
    <source>
        <dbReference type="EMBL" id="OXN00218.1"/>
    </source>
</evidence>
<proteinExistence type="predicted"/>
<accession>A0A229VX60</accession>
<dbReference type="OrthoDB" id="5493836at2"/>
<gene>
    <name evidence="2" type="ORF">Tam10B_1565</name>
</gene>
<dbReference type="Proteomes" id="UP000215433">
    <property type="component" value="Unassembled WGS sequence"/>
</dbReference>
<dbReference type="Pfam" id="PF12873">
    <property type="entry name" value="DUF3825"/>
    <property type="match status" value="1"/>
</dbReference>
<reference evidence="2 3" key="1">
    <citation type="submission" date="2017-05" db="EMBL/GenBank/DDBJ databases">
        <title>Bifidobacterium vansinderenii sp. nov.</title>
        <authorList>
            <person name="Lugli G.A."/>
            <person name="Duranti S."/>
            <person name="Mangifesta M."/>
        </authorList>
    </citation>
    <scope>NUCLEOTIDE SEQUENCE [LARGE SCALE GENOMIC DNA]</scope>
    <source>
        <strain evidence="2 3">Tam10B</strain>
    </source>
</reference>
<evidence type="ECO:0000313" key="3">
    <source>
        <dbReference type="Proteomes" id="UP000215433"/>
    </source>
</evidence>
<evidence type="ECO:0000259" key="1">
    <source>
        <dbReference type="Pfam" id="PF12873"/>
    </source>
</evidence>
<protein>
    <recommendedName>
        <fullName evidence="1">DUF3825 domain-containing protein</fullName>
    </recommendedName>
</protein>
<name>A0A229VX60_9BIFI</name>